<dbReference type="OrthoDB" id="2150267at2759"/>
<protein>
    <submittedName>
        <fullName evidence="1">Gamma-aminobutyric acid type B receptor subunit</fullName>
    </submittedName>
</protein>
<dbReference type="AlphaFoldDB" id="A0A2A3E8Y1"/>
<dbReference type="Gene3D" id="3.40.50.2300">
    <property type="match status" value="1"/>
</dbReference>
<evidence type="ECO:0000313" key="2">
    <source>
        <dbReference type="Proteomes" id="UP000242457"/>
    </source>
</evidence>
<name>A0A2A3E8Y1_APICC</name>
<dbReference type="InterPro" id="IPR028082">
    <property type="entry name" value="Peripla_BP_I"/>
</dbReference>
<evidence type="ECO:0000313" key="1">
    <source>
        <dbReference type="EMBL" id="PBC28243.1"/>
    </source>
</evidence>
<dbReference type="Proteomes" id="UP000242457">
    <property type="component" value="Unassembled WGS sequence"/>
</dbReference>
<dbReference type="STRING" id="94128.A0A2A3E8Y1"/>
<keyword evidence="1" id="KW-0675">Receptor</keyword>
<dbReference type="EMBL" id="KZ288320">
    <property type="protein sequence ID" value="PBC28243.1"/>
    <property type="molecule type" value="Genomic_DNA"/>
</dbReference>
<sequence>MLDCAGQRPINLGGARKRDVYIAGFFPFGHHVPESHIGRGVMPSVKLAVDHINEDRIVLRNYRLHMWWNDTEYSYFYNILVQL</sequence>
<proteinExistence type="predicted"/>
<accession>A0A2A3E8Y1</accession>
<reference evidence="1 2" key="1">
    <citation type="submission" date="2014-07" db="EMBL/GenBank/DDBJ databases">
        <title>Genomic and transcriptomic analysis on Apis cerana provide comprehensive insights into honey bee biology.</title>
        <authorList>
            <person name="Diao Q."/>
            <person name="Sun L."/>
            <person name="Zheng H."/>
            <person name="Zheng H."/>
            <person name="Xu S."/>
            <person name="Wang S."/>
            <person name="Zeng Z."/>
            <person name="Hu F."/>
            <person name="Su S."/>
            <person name="Wu J."/>
        </authorList>
    </citation>
    <scope>NUCLEOTIDE SEQUENCE [LARGE SCALE GENOMIC DNA]</scope>
    <source>
        <tissue evidence="1">Pupae without intestine</tissue>
    </source>
</reference>
<organism evidence="1 2">
    <name type="scientific">Apis cerana cerana</name>
    <name type="common">Oriental honeybee</name>
    <dbReference type="NCBI Taxonomy" id="94128"/>
    <lineage>
        <taxon>Eukaryota</taxon>
        <taxon>Metazoa</taxon>
        <taxon>Ecdysozoa</taxon>
        <taxon>Arthropoda</taxon>
        <taxon>Hexapoda</taxon>
        <taxon>Insecta</taxon>
        <taxon>Pterygota</taxon>
        <taxon>Neoptera</taxon>
        <taxon>Endopterygota</taxon>
        <taxon>Hymenoptera</taxon>
        <taxon>Apocrita</taxon>
        <taxon>Aculeata</taxon>
        <taxon>Apoidea</taxon>
        <taxon>Anthophila</taxon>
        <taxon>Apidae</taxon>
        <taxon>Apis</taxon>
    </lineage>
</organism>
<keyword evidence="2" id="KW-1185">Reference proteome</keyword>
<dbReference type="SUPFAM" id="SSF53822">
    <property type="entry name" value="Periplasmic binding protein-like I"/>
    <property type="match status" value="1"/>
</dbReference>
<gene>
    <name evidence="1" type="ORF">APICC_08125</name>
</gene>